<feature type="transmembrane region" description="Helical" evidence="21">
    <location>
        <begin position="1602"/>
        <end position="1622"/>
    </location>
</feature>
<feature type="transmembrane region" description="Helical" evidence="21">
    <location>
        <begin position="394"/>
        <end position="421"/>
    </location>
</feature>
<gene>
    <name evidence="23" type="ORF">CTHT_0010090</name>
</gene>
<dbReference type="PROSITE" id="PS50222">
    <property type="entry name" value="EF_HAND_2"/>
    <property type="match status" value="1"/>
</dbReference>
<keyword evidence="5 19" id="KW-0109">Calcium transport</keyword>
<keyword evidence="8 18" id="KW-0106">Calcium</keyword>
<dbReference type="OrthoDB" id="416585at2759"/>
<dbReference type="OMA" id="TLFIAWN"/>
<feature type="transmembrane region" description="Helical" evidence="21">
    <location>
        <begin position="1285"/>
        <end position="1310"/>
    </location>
</feature>
<dbReference type="Pfam" id="PF00520">
    <property type="entry name" value="Ion_trans"/>
    <property type="match status" value="4"/>
</dbReference>
<feature type="transmembrane region" description="Helical" evidence="21">
    <location>
        <begin position="838"/>
        <end position="855"/>
    </location>
</feature>
<dbReference type="GO" id="GO:0098703">
    <property type="term" value="P:calcium ion import across plasma membrane"/>
    <property type="evidence" value="ECO:0007669"/>
    <property type="project" value="TreeGrafter"/>
</dbReference>
<evidence type="ECO:0000256" key="21">
    <source>
        <dbReference type="SAM" id="Phobius"/>
    </source>
</evidence>
<feature type="transmembrane region" description="Helical" evidence="21">
    <location>
        <begin position="1658"/>
        <end position="1683"/>
    </location>
</feature>
<dbReference type="FunFam" id="1.20.120.350:FF:000063">
    <property type="entry name" value="Calcium channel subunit Cch1"/>
    <property type="match status" value="1"/>
</dbReference>
<evidence type="ECO:0000256" key="1">
    <source>
        <dbReference type="ARBA" id="ARBA00004651"/>
    </source>
</evidence>
<dbReference type="InterPro" id="IPR002048">
    <property type="entry name" value="EF_hand_dom"/>
</dbReference>
<evidence type="ECO:0000256" key="20">
    <source>
        <dbReference type="SAM" id="MobiDB-lite"/>
    </source>
</evidence>
<evidence type="ECO:0000313" key="24">
    <source>
        <dbReference type="Proteomes" id="UP000008066"/>
    </source>
</evidence>
<dbReference type="Proteomes" id="UP000008066">
    <property type="component" value="Unassembled WGS sequence"/>
</dbReference>
<feature type="transmembrane region" description="Helical" evidence="21">
    <location>
        <begin position="1458"/>
        <end position="1481"/>
    </location>
</feature>
<dbReference type="STRING" id="759272.G0S0I0"/>
<dbReference type="InterPro" id="IPR027359">
    <property type="entry name" value="Volt_channel_dom_sf"/>
</dbReference>
<sequence length="2239" mass="251104">MNNNESQGQESRRSPAGQLSPLHSIPLRDFQRTNETDDGTRESGVFGATVQDNASAQTSTRPQAGSYNSRGSPSSAAPSMSANLPGFSSYWEHPYSSLDDGDNNAVSPEERITLQSALPPDIYPQSSYQSRPFATPSNDFYPMPHVYEERADTDSLESDRVPLRPAAQPPGRLEPPEGEATPRTSFQTVPDLGNTPRSGRMLGDDLEQGGGHHLSPTDRRRSRSQSAVGALHRASSMMRAMSQRVVAISGEGELVDQAARRERSRSRSPSPSVDGRRSPGAPGPMLVDTSYPSQLPRIPAERPFEPGLPPPPRPPPRRRGPLSNPLKGNSLGIFPPDNPLRMWLCDLLVNPWTEPIILFLIIAQVVLLTVESVPDVFAEGNQRPARWGGSGIDWALLALFILFTLEIIARIIVSGFIINPVEYMPPGSNRRLRERVAEQYRAIFRPQRQKSVRQQQPEHEFVPPTFARSLTMMHGQESPATLEEELRLHLARRAFLRHSFNRLDFIAVVCYWIAFALSTSGLENRHSIHVFRMLSCLRIIRLLAVTRGNMIILKSLKKAAPLLVRVCFLMGFFWLLFAIIGVQSFKSSLSRQCTWINPEDPTNLSATYTPSMSFCGGHINQTTGENSPWVYAPNDDLSVLVPGAPNAKGYICPRGSICLRQENPYNGTVNFDDIGHSLELVFVIMSANTFSDLMYYTVSSDFLPAALFFGAGIMIMMLWMTNLLISVITSSFQVIREESKKSAFADDEQSIFSTHTEDEKKPQRQSALQRIVKKADWFWIALIIYDLFCQSLRTASMSRGRETFIDTSEVVVTVLLDVEITLRLAANYRSFHRSVRDLFDLFLAVATTVILIPPIRNSGDLYNWLTIFQILRVYRVVLAIPMTRELIQLVLGNVTGIANLMLFVFLMTFLMAIFAAQLFRGQIPYADDEGEFIRIPFNTIYNSFLGMYQVLSSENWTDVLYNITAYTTHFHTAWIGAIFIIGWFILSYFILINMFIAVIQENFDVGEDTKRLEQIKAFLQRRDLGTSSNLALSKVFGFGRSRNRADPLDHTTGVIDKLFKEGYVREFLDEAMGPLQERTAAESKSAQQTAGKSTGNYGPLSKVWQWVTARLASREPNPFYSSNVQFAGPIAALDPGQLARQAMGASAARRRAQREYLMRHPNYNTSLYIFKPRNPIRRFCQKLVGPGRGTERFDGVPPNKYAWYTFSAFIYACIVAMVILACITTPLYQKEYYETHKFRLFNWFVWTDLAFAIVFTIEAAIKIIADGFFWTPNAYFRSTWGVIDGIVLVTLWINVITLFANAGAVSRAVGAFKALRALRLLNVSDSARETFHSLMIVGGWKILSAAFVSISLLIPFAIYGLNLFNGKLVACNDGEGVINLTDCIGEYNSTPFSNDWPVLAPRVAKNPFFNFDDFGSSLFILFQIVSQEGWVDVSFAAQAITGKGLQPESAPPFRNQGAALFFVVFNLLATVFVLTLFISVFMRNYTEQTGVAFLTAEQRSWLELRKLLRQISPSKSSYDDTKNKWKLWCHKRAIEKRGKWYTTITTVLVLHLILLLAEFESEPEWWTNTKEVLFMVFTFIFIVNIVIRIVGLGWTRFRRSSWDLFSLVMVVGTVATSILFWTDRKQTTYIQLHKFFLVSLVLMLIPRNDALDQLFKTAAASLTTIGSLLATWLVFFLVFAIALTQTFSLTRFGAEEDANINFRTVPHALILLFRFSCGEGWNEVMEDFAQAKPPFCVEGETFYDSDCGSTAWARVLFVAWNIISMYIFVNLFISLIYESFSYVYQRTSGLAVVDRDEIRRFKEAWRSVDPSGTGYISKETFPRLLGELSGVFEMRIYDPEDSVPRILEDVRNDGDTATPRHASFGGGSLYPTGIDLDKLNRRLSRLDVAKIRERRRRFNIFYEEVMVSADPERGISFTTVLMILAHYNIINDNKSLRLEEFLRRKLRLQRVEEEVRRRTVLGFFNMLYWSRRFRRHLESKNAGRLLTVPQLDIPEILVDHDEHSSNDMDQNGTGKDQQQHAPSSRPSSIQTSPTQTRSYGQITVAAAESGDGSGSALLSPTAIRAPHRSWTGISGDIASYDPDFGSHPLAGPRSSSLISQQPGLQQQQTRQRGLSQLSAFSFELSAPEEDAFFSDLAGGTSSSRLKGTAGRTGDEIEDIATSPLGPPAGGGVLGSGPAGGSSNGAGGSGDGTSATIDPAVVRDMLDDSVWVESLRRSATMRRSGTRRSRSGWGGSAWGT</sequence>
<dbReference type="GO" id="GO:0005509">
    <property type="term" value="F:calcium ion binding"/>
    <property type="evidence" value="ECO:0007669"/>
    <property type="project" value="InterPro"/>
</dbReference>
<feature type="transmembrane region" description="Helical" evidence="21">
    <location>
        <begin position="356"/>
        <end position="374"/>
    </location>
</feature>
<feature type="compositionally biased region" description="Low complexity" evidence="20">
    <location>
        <begin position="2094"/>
        <end position="2112"/>
    </location>
</feature>
<evidence type="ECO:0000256" key="16">
    <source>
        <dbReference type="ARBA" id="ARBA00061395"/>
    </source>
</evidence>
<comment type="subcellular location">
    <subcellularLocation>
        <location evidence="1">Cell membrane</location>
        <topology evidence="1">Multi-pass membrane protein</topology>
    </subcellularLocation>
    <subcellularLocation>
        <location evidence="19">Membrane</location>
        <topology evidence="19">Multi-pass membrane protein</topology>
    </subcellularLocation>
</comment>
<keyword evidence="11" id="KW-0406">Ion transport</keyword>
<keyword evidence="3" id="KW-1003">Cell membrane</keyword>
<dbReference type="InterPro" id="IPR050599">
    <property type="entry name" value="VDCC_alpha-1_subunit"/>
</dbReference>
<dbReference type="KEGG" id="cthr:CTHT_0010090"/>
<evidence type="ECO:0000256" key="14">
    <source>
        <dbReference type="ARBA" id="ARBA00023303"/>
    </source>
</evidence>
<dbReference type="InterPro" id="IPR002077">
    <property type="entry name" value="VDCCAlpha1"/>
</dbReference>
<feature type="compositionally biased region" description="Basic and acidic residues" evidence="20">
    <location>
        <begin position="29"/>
        <end position="41"/>
    </location>
</feature>
<feature type="transmembrane region" description="Helical" evidence="21">
    <location>
        <begin position="1540"/>
        <end position="1557"/>
    </location>
</feature>
<evidence type="ECO:0000256" key="13">
    <source>
        <dbReference type="ARBA" id="ARBA00023180"/>
    </source>
</evidence>
<dbReference type="GO" id="GO:0008331">
    <property type="term" value="F:high voltage-gated calcium channel activity"/>
    <property type="evidence" value="ECO:0007669"/>
    <property type="project" value="TreeGrafter"/>
</dbReference>
<dbReference type="Gene3D" id="1.10.287.70">
    <property type="match status" value="4"/>
</dbReference>
<feature type="compositionally biased region" description="Polar residues" evidence="20">
    <location>
        <begin position="50"/>
        <end position="71"/>
    </location>
</feature>
<feature type="region of interest" description="Disordered" evidence="20">
    <location>
        <begin position="2135"/>
        <end position="2196"/>
    </location>
</feature>
<dbReference type="RefSeq" id="XP_006691532.1">
    <property type="nucleotide sequence ID" value="XM_006691469.1"/>
</dbReference>
<reference evidence="23 24" key="1">
    <citation type="journal article" date="2011" name="Cell">
        <title>Insight into structure and assembly of the nuclear pore complex by utilizing the genome of a eukaryotic thermophile.</title>
        <authorList>
            <person name="Amlacher S."/>
            <person name="Sarges P."/>
            <person name="Flemming D."/>
            <person name="van Noort V."/>
            <person name="Kunze R."/>
            <person name="Devos D.P."/>
            <person name="Arumugam M."/>
            <person name="Bork P."/>
            <person name="Hurt E."/>
        </authorList>
    </citation>
    <scope>NUCLEOTIDE SEQUENCE [LARGE SCALE GENOMIC DNA]</scope>
    <source>
        <strain evidence="24">DSM 1495 / CBS 144.50 / IMI 039719</strain>
    </source>
</reference>
<dbReference type="FunFam" id="1.10.287.70:FF:000093">
    <property type="entry name" value="Calcium channel subunit Cch1"/>
    <property type="match status" value="1"/>
</dbReference>
<evidence type="ECO:0000256" key="10">
    <source>
        <dbReference type="ARBA" id="ARBA00022989"/>
    </source>
</evidence>
<evidence type="ECO:0000256" key="6">
    <source>
        <dbReference type="ARBA" id="ARBA00022673"/>
    </source>
</evidence>
<dbReference type="InterPro" id="IPR005821">
    <property type="entry name" value="Ion_trans_dom"/>
</dbReference>
<dbReference type="Gene3D" id="1.20.120.350">
    <property type="entry name" value="Voltage-gated potassium channels. Chain C"/>
    <property type="match status" value="5"/>
</dbReference>
<evidence type="ECO:0000256" key="12">
    <source>
        <dbReference type="ARBA" id="ARBA00023136"/>
    </source>
</evidence>
<feature type="domain" description="EF-hand" evidence="22">
    <location>
        <begin position="1796"/>
        <end position="1831"/>
    </location>
</feature>
<evidence type="ECO:0000256" key="11">
    <source>
        <dbReference type="ARBA" id="ARBA00023065"/>
    </source>
</evidence>
<evidence type="ECO:0000256" key="5">
    <source>
        <dbReference type="ARBA" id="ARBA00022568"/>
    </source>
</evidence>
<dbReference type="HOGENOM" id="CLU_000443_0_0_1"/>
<feature type="binding site" evidence="18">
    <location>
        <position position="1428"/>
    </location>
    <ligand>
        <name>Ca(2+)</name>
        <dbReference type="ChEBI" id="CHEBI:29108"/>
    </ligand>
</feature>
<feature type="transmembrane region" description="Helical" evidence="21">
    <location>
        <begin position="1331"/>
        <end position="1358"/>
    </location>
</feature>
<evidence type="ECO:0000256" key="4">
    <source>
        <dbReference type="ARBA" id="ARBA00022553"/>
    </source>
</evidence>
<keyword evidence="6 19" id="KW-0107">Calcium channel</keyword>
<proteinExistence type="inferred from homology"/>
<feature type="transmembrane region" description="Helical" evidence="21">
    <location>
        <begin position="1240"/>
        <end position="1265"/>
    </location>
</feature>
<evidence type="ECO:0000256" key="3">
    <source>
        <dbReference type="ARBA" id="ARBA00022475"/>
    </source>
</evidence>
<comment type="function">
    <text evidence="15">Voltage-gated, high-affinity calcium channel that functions together with MID1 to mediate calcium entry into cells. Required during conditions of environmental stress.</text>
</comment>
<keyword evidence="2" id="KW-0813">Transport</keyword>
<evidence type="ECO:0000313" key="23">
    <source>
        <dbReference type="EMBL" id="EGS23341.1"/>
    </source>
</evidence>
<feature type="region of interest" description="Disordered" evidence="20">
    <location>
        <begin position="256"/>
        <end position="328"/>
    </location>
</feature>
<dbReference type="SUPFAM" id="SSF81324">
    <property type="entry name" value="Voltage-gated potassium channels"/>
    <property type="match status" value="4"/>
</dbReference>
<evidence type="ECO:0000256" key="18">
    <source>
        <dbReference type="PIRSR" id="PIRSR602077-1"/>
    </source>
</evidence>
<dbReference type="PRINTS" id="PR00167">
    <property type="entry name" value="CACHANNEL"/>
</dbReference>
<dbReference type="FunFam" id="1.20.120.350:FF:000079">
    <property type="entry name" value="Calcium channel subunit Cch1"/>
    <property type="match status" value="1"/>
</dbReference>
<keyword evidence="12 21" id="KW-0472">Membrane</keyword>
<keyword evidence="7 21" id="KW-0812">Transmembrane</keyword>
<feature type="transmembrane region" description="Helical" evidence="21">
    <location>
        <begin position="503"/>
        <end position="522"/>
    </location>
</feature>
<dbReference type="FunFam" id="1.20.120.350:FF:000098">
    <property type="entry name" value="Calcium channel subunit Cch1"/>
    <property type="match status" value="1"/>
</dbReference>
<keyword evidence="18" id="KW-0479">Metal-binding</keyword>
<feature type="transmembrane region" description="Helical" evidence="21">
    <location>
        <begin position="1572"/>
        <end position="1590"/>
    </location>
</feature>
<evidence type="ECO:0000259" key="22">
    <source>
        <dbReference type="PROSITE" id="PS50222"/>
    </source>
</evidence>
<feature type="compositionally biased region" description="Gly residues" evidence="20">
    <location>
        <begin position="2167"/>
        <end position="2190"/>
    </location>
</feature>
<feature type="region of interest" description="Disordered" evidence="20">
    <location>
        <begin position="2002"/>
        <end position="2038"/>
    </location>
</feature>
<feature type="transmembrane region" description="Helical" evidence="21">
    <location>
        <begin position="1201"/>
        <end position="1228"/>
    </location>
</feature>
<feature type="transmembrane region" description="Helical" evidence="21">
    <location>
        <begin position="562"/>
        <end position="582"/>
    </location>
</feature>
<feature type="compositionally biased region" description="Basic and acidic residues" evidence="20">
    <location>
        <begin position="146"/>
        <end position="162"/>
    </location>
</feature>
<dbReference type="eggNOG" id="KOG2301">
    <property type="taxonomic scope" value="Eukaryota"/>
</dbReference>
<feature type="transmembrane region" description="Helical" evidence="21">
    <location>
        <begin position="900"/>
        <end position="920"/>
    </location>
</feature>
<feature type="compositionally biased region" description="Low complexity" evidence="20">
    <location>
        <begin position="72"/>
        <end position="82"/>
    </location>
</feature>
<feature type="compositionally biased region" description="Polar residues" evidence="20">
    <location>
        <begin position="124"/>
        <end position="138"/>
    </location>
</feature>
<protein>
    <recommendedName>
        <fullName evidence="17">Calcium-channel protein CCH1</fullName>
    </recommendedName>
</protein>
<dbReference type="EMBL" id="GL988037">
    <property type="protein sequence ID" value="EGS23341.1"/>
    <property type="molecule type" value="Genomic_DNA"/>
</dbReference>
<accession>G0S0I0</accession>
<dbReference type="PANTHER" id="PTHR45628">
    <property type="entry name" value="VOLTAGE-DEPENDENT CALCIUM CHANNEL TYPE A SUBUNIT ALPHA-1"/>
    <property type="match status" value="1"/>
</dbReference>
<keyword evidence="9 19" id="KW-0851">Voltage-gated channel</keyword>
<keyword evidence="10 21" id="KW-1133">Transmembrane helix</keyword>
<keyword evidence="4" id="KW-0597">Phosphoprotein</keyword>
<keyword evidence="13" id="KW-0325">Glycoprotein</keyword>
<name>G0S0I0_CHATD</name>
<evidence type="ECO:0000256" key="8">
    <source>
        <dbReference type="ARBA" id="ARBA00022837"/>
    </source>
</evidence>
<feature type="transmembrane region" description="Helical" evidence="21">
    <location>
        <begin position="702"/>
        <end position="732"/>
    </location>
</feature>
<evidence type="ECO:0000256" key="2">
    <source>
        <dbReference type="ARBA" id="ARBA00022448"/>
    </source>
</evidence>
<comment type="similarity">
    <text evidence="16 19">Belongs to the calcium channel alpha-1 subunit (TC 1.A.1.11) family.</text>
</comment>
<dbReference type="FunFam" id="1.10.287.70:FF:000118">
    <property type="entry name" value="Calcium channel subunit Cch1"/>
    <property type="match status" value="1"/>
</dbReference>
<evidence type="ECO:0000256" key="15">
    <source>
        <dbReference type="ARBA" id="ARBA00057587"/>
    </source>
</evidence>
<evidence type="ECO:0000256" key="19">
    <source>
        <dbReference type="RuleBase" id="RU003808"/>
    </source>
</evidence>
<dbReference type="GO" id="GO:0005891">
    <property type="term" value="C:voltage-gated calcium channel complex"/>
    <property type="evidence" value="ECO:0007669"/>
    <property type="project" value="InterPro"/>
</dbReference>
<feature type="region of interest" description="Disordered" evidence="20">
    <location>
        <begin position="2217"/>
        <end position="2239"/>
    </location>
</feature>
<keyword evidence="14" id="KW-0407">Ion channel</keyword>
<evidence type="ECO:0000256" key="9">
    <source>
        <dbReference type="ARBA" id="ARBA00022882"/>
    </source>
</evidence>
<feature type="transmembrane region" description="Helical" evidence="21">
    <location>
        <begin position="972"/>
        <end position="999"/>
    </location>
</feature>
<feature type="region of interest" description="Disordered" evidence="20">
    <location>
        <begin position="2082"/>
        <end position="2112"/>
    </location>
</feature>
<feature type="region of interest" description="Disordered" evidence="20">
    <location>
        <begin position="1"/>
        <end position="235"/>
    </location>
</feature>
<evidence type="ECO:0000256" key="7">
    <source>
        <dbReference type="ARBA" id="ARBA00022692"/>
    </source>
</evidence>
<dbReference type="PANTHER" id="PTHR45628:SF7">
    <property type="entry name" value="VOLTAGE-DEPENDENT CALCIUM CHANNEL TYPE A SUBUNIT ALPHA-1"/>
    <property type="match status" value="1"/>
</dbReference>
<feature type="transmembrane region" description="Helical" evidence="21">
    <location>
        <begin position="1751"/>
        <end position="1777"/>
    </location>
</feature>
<keyword evidence="24" id="KW-1185">Reference proteome</keyword>
<organism evidence="24">
    <name type="scientific">Chaetomium thermophilum (strain DSM 1495 / CBS 144.50 / IMI 039719)</name>
    <name type="common">Thermochaetoides thermophila</name>
    <dbReference type="NCBI Taxonomy" id="759272"/>
    <lineage>
        <taxon>Eukaryota</taxon>
        <taxon>Fungi</taxon>
        <taxon>Dikarya</taxon>
        <taxon>Ascomycota</taxon>
        <taxon>Pezizomycotina</taxon>
        <taxon>Sordariomycetes</taxon>
        <taxon>Sordariomycetidae</taxon>
        <taxon>Sordariales</taxon>
        <taxon>Chaetomiaceae</taxon>
        <taxon>Thermochaetoides</taxon>
    </lineage>
</organism>
<feature type="compositionally biased region" description="Polar residues" evidence="20">
    <location>
        <begin position="2007"/>
        <end position="2038"/>
    </location>
</feature>
<dbReference type="GeneID" id="18255047"/>
<evidence type="ECO:0000256" key="17">
    <source>
        <dbReference type="ARBA" id="ARBA00067459"/>
    </source>
</evidence>